<dbReference type="EMBL" id="QPID01000009">
    <property type="protein sequence ID" value="RCU45697.1"/>
    <property type="molecule type" value="Genomic_DNA"/>
</dbReference>
<accession>A0A368N532</accession>
<evidence type="ECO:0000313" key="2">
    <source>
        <dbReference type="EMBL" id="RCU45697.1"/>
    </source>
</evidence>
<reference evidence="2 3" key="1">
    <citation type="submission" date="2018-07" db="EMBL/GenBank/DDBJ databases">
        <title>Corallincola holothuriorum sp. nov., a new facultative anaerobe isolated from sea cucumber Apostichopus japonicus.</title>
        <authorList>
            <person name="Xia H."/>
        </authorList>
    </citation>
    <scope>NUCLEOTIDE SEQUENCE [LARGE SCALE GENOMIC DNA]</scope>
    <source>
        <strain evidence="2 3">C4</strain>
    </source>
</reference>
<evidence type="ECO:0000313" key="3">
    <source>
        <dbReference type="Proteomes" id="UP000252558"/>
    </source>
</evidence>
<dbReference type="RefSeq" id="WP_114339147.1">
    <property type="nucleotide sequence ID" value="NZ_QPID01000009.1"/>
</dbReference>
<keyword evidence="1" id="KW-0812">Transmembrane</keyword>
<name>A0A368N532_9GAMM</name>
<gene>
    <name evidence="2" type="ORF">DU002_14655</name>
</gene>
<evidence type="ECO:0000256" key="1">
    <source>
        <dbReference type="SAM" id="Phobius"/>
    </source>
</evidence>
<dbReference type="AlphaFoldDB" id="A0A368N532"/>
<feature type="transmembrane region" description="Helical" evidence="1">
    <location>
        <begin position="12"/>
        <end position="30"/>
    </location>
</feature>
<keyword evidence="1" id="KW-1133">Transmembrane helix</keyword>
<comment type="caution">
    <text evidence="2">The sequence shown here is derived from an EMBL/GenBank/DDBJ whole genome shotgun (WGS) entry which is preliminary data.</text>
</comment>
<protein>
    <submittedName>
        <fullName evidence="2">Uncharacterized protein</fullName>
    </submittedName>
</protein>
<sequence length="140" mass="16140">MTVIKISRSSIILAVVMLAYIAWSQVALYLKGEALAIEKARVLSIADHLEFWKHTFLQQHAAIDVEALKGGVRNVQLTLIEQEQMTPEQQDKVYVMYYNAPTDEQLTALNRYQSELVLSRYFYLVVNENGQVTETFWDKP</sequence>
<dbReference type="Proteomes" id="UP000252558">
    <property type="component" value="Unassembled WGS sequence"/>
</dbReference>
<keyword evidence="3" id="KW-1185">Reference proteome</keyword>
<proteinExistence type="predicted"/>
<keyword evidence="1" id="KW-0472">Membrane</keyword>
<organism evidence="2 3">
    <name type="scientific">Corallincola holothuriorum</name>
    <dbReference type="NCBI Taxonomy" id="2282215"/>
    <lineage>
        <taxon>Bacteria</taxon>
        <taxon>Pseudomonadati</taxon>
        <taxon>Pseudomonadota</taxon>
        <taxon>Gammaproteobacteria</taxon>
        <taxon>Alteromonadales</taxon>
        <taxon>Psychromonadaceae</taxon>
        <taxon>Corallincola</taxon>
    </lineage>
</organism>